<protein>
    <recommendedName>
        <fullName evidence="5">Flagellar hook-associated protein 2</fullName>
        <shortName evidence="5">HAP2</shortName>
    </recommendedName>
    <alternativeName>
        <fullName evidence="5">Flagellar cap protein</fullName>
    </alternativeName>
</protein>
<dbReference type="InterPro" id="IPR040026">
    <property type="entry name" value="FliD"/>
</dbReference>
<keyword evidence="8" id="KW-0966">Cell projection</keyword>
<keyword evidence="9" id="KW-1185">Reference proteome</keyword>
<reference evidence="8 9" key="1">
    <citation type="submission" date="2021-02" db="EMBL/GenBank/DDBJ databases">
        <authorList>
            <person name="Park J.-S."/>
        </authorList>
    </citation>
    <scope>NUCLEOTIDE SEQUENCE [LARGE SCALE GENOMIC DNA]</scope>
    <source>
        <strain evidence="8 9">188UL20-2</strain>
    </source>
</reference>
<evidence type="ECO:0000313" key="8">
    <source>
        <dbReference type="EMBL" id="MBM7036338.1"/>
    </source>
</evidence>
<accession>A0ABS2HJI9</accession>
<dbReference type="Pfam" id="PF07195">
    <property type="entry name" value="FliD_C"/>
    <property type="match status" value="1"/>
</dbReference>
<dbReference type="PANTHER" id="PTHR30288">
    <property type="entry name" value="FLAGELLAR CAP/ASSEMBLY PROTEIN FLID"/>
    <property type="match status" value="1"/>
</dbReference>
<dbReference type="NCBIfam" id="NF006435">
    <property type="entry name" value="PRK08724.1"/>
    <property type="match status" value="1"/>
</dbReference>
<comment type="subcellular location">
    <subcellularLocation>
        <location evidence="5">Secreted</location>
    </subcellularLocation>
    <subcellularLocation>
        <location evidence="5">Bacterial flagellum</location>
    </subcellularLocation>
</comment>
<dbReference type="InterPro" id="IPR010809">
    <property type="entry name" value="FliD_C"/>
</dbReference>
<feature type="domain" description="Flagellar hook-associated protein 2 C-terminal" evidence="7">
    <location>
        <begin position="469"/>
        <end position="693"/>
    </location>
</feature>
<dbReference type="RefSeq" id="WP_205157911.1">
    <property type="nucleotide sequence ID" value="NZ_JAFEUM010000002.1"/>
</dbReference>
<feature type="domain" description="Flagellar hook-associated protein 2 N-terminal" evidence="6">
    <location>
        <begin position="11"/>
        <end position="107"/>
    </location>
</feature>
<evidence type="ECO:0000259" key="6">
    <source>
        <dbReference type="Pfam" id="PF02465"/>
    </source>
</evidence>
<keyword evidence="8" id="KW-0969">Cilium</keyword>
<dbReference type="InterPro" id="IPR010810">
    <property type="entry name" value="Flagellin_hook_IN_motif"/>
</dbReference>
<comment type="similarity">
    <text evidence="1 5">Belongs to the FliD family.</text>
</comment>
<keyword evidence="8" id="KW-0282">Flagellum</keyword>
<keyword evidence="4 5" id="KW-0975">Bacterial flagellum</keyword>
<evidence type="ECO:0000256" key="1">
    <source>
        <dbReference type="ARBA" id="ARBA00009764"/>
    </source>
</evidence>
<evidence type="ECO:0000259" key="7">
    <source>
        <dbReference type="Pfam" id="PF07195"/>
    </source>
</evidence>
<dbReference type="Proteomes" id="UP000809621">
    <property type="component" value="Unassembled WGS sequence"/>
</dbReference>
<dbReference type="Pfam" id="PF07196">
    <property type="entry name" value="Flagellin_IN"/>
    <property type="match status" value="1"/>
</dbReference>
<evidence type="ECO:0000256" key="2">
    <source>
        <dbReference type="ARBA" id="ARBA00011255"/>
    </source>
</evidence>
<keyword evidence="3 5" id="KW-0175">Coiled coil</keyword>
<feature type="coiled-coil region" evidence="5">
    <location>
        <begin position="240"/>
        <end position="267"/>
    </location>
</feature>
<gene>
    <name evidence="8" type="primary">fliD</name>
    <name evidence="8" type="ORF">JQC93_07910</name>
</gene>
<evidence type="ECO:0000256" key="5">
    <source>
        <dbReference type="RuleBase" id="RU362066"/>
    </source>
</evidence>
<comment type="function">
    <text evidence="5">Required for morphogenesis and for the elongation of the flagellar filament by facilitating polymerization of the flagellin monomers at the tip of growing filament. Forms a capping structure, which prevents flagellin subunits (transported through the central channel of the flagellum) from leaking out without polymerization at the distal end.</text>
</comment>
<evidence type="ECO:0000313" key="9">
    <source>
        <dbReference type="Proteomes" id="UP000809621"/>
    </source>
</evidence>
<keyword evidence="5" id="KW-0964">Secreted</keyword>
<dbReference type="InterPro" id="IPR003481">
    <property type="entry name" value="FliD_N"/>
</dbReference>
<comment type="caution">
    <text evidence="8">The sequence shown here is derived from an EMBL/GenBank/DDBJ whole genome shotgun (WGS) entry which is preliminary data.</text>
</comment>
<evidence type="ECO:0000256" key="3">
    <source>
        <dbReference type="ARBA" id="ARBA00023054"/>
    </source>
</evidence>
<dbReference type="PANTHER" id="PTHR30288:SF0">
    <property type="entry name" value="FLAGELLAR HOOK-ASSOCIATED PROTEIN 2"/>
    <property type="match status" value="1"/>
</dbReference>
<evidence type="ECO:0000256" key="4">
    <source>
        <dbReference type="ARBA" id="ARBA00023143"/>
    </source>
</evidence>
<proteinExistence type="inferred from homology"/>
<organism evidence="8 9">
    <name type="scientific">Vibrio ulleungensis</name>
    <dbReference type="NCBI Taxonomy" id="2807619"/>
    <lineage>
        <taxon>Bacteria</taxon>
        <taxon>Pseudomonadati</taxon>
        <taxon>Pseudomonadota</taxon>
        <taxon>Gammaproteobacteria</taxon>
        <taxon>Vibrionales</taxon>
        <taxon>Vibrionaceae</taxon>
        <taxon>Vibrio</taxon>
    </lineage>
</organism>
<dbReference type="Pfam" id="PF02465">
    <property type="entry name" value="FliD_N"/>
    <property type="match status" value="1"/>
</dbReference>
<sequence>MSLSPLGMSGGMDINSMVTKIVDSERIPKQQRIDNERADIQSDLSAYGKLRESLDSMRYMMSSFRMDKAFALRSVESNNEAVVSATASTEAIAGRYSVDVLQLAQSHKLASHPVEDKTRFGPGKLQIELGDRDFDIEVKPNSKVVDVVRSINHAKTNPGVRASVINDSQGQRLIISSDKSGEKNSLSVAVDASPDSALQQFNFQSLEQRVKRLEDAQTQSVEALNQTVLGQEIASYGNYHQRNLEKIDELKQQLAQMDAEHQQKMQAIAEANPLNPNDQTIYGDAAGSKEAQQYAAYKPGTGLDKEDIPGWNASTAGVLNDSYEMRKPELDPAAIKKKNDVPGWTNSASGTLTHSYESAQERQAKAKERERLETIERTEHQKAKAEAINQFLEQSSADSGELAKLERSVLAKAIDDGIVTQQQAELEGVDALPEEELQKLNSIKETQDSLLNALQSVENYDGLAQVSQAQDSKVTLDGIAQLSSETNVIEDAVDGISLTLKGVSEPGDMPSDINVEYDVQGVVSRIEQFVQAYNQFDATVRELSNVDPVSGQKGALAGDSVVRNATSKIKAVISSPIEGAPENLKSLTEFGITSTREGPLEINYKMLEKQVAGNFTQLNEFFTGSNGFARKLEDAVATMTGVTGGIRTRESSLVDQNYRLRDQQDNLDRRMSALQERTHNKFASMQDATSKMQGQLAGMMNALG</sequence>
<dbReference type="EMBL" id="JAFEUM010000002">
    <property type="protein sequence ID" value="MBM7036338.1"/>
    <property type="molecule type" value="Genomic_DNA"/>
</dbReference>
<comment type="subunit">
    <text evidence="2 5">Homopentamer.</text>
</comment>
<name>A0ABS2HJI9_9VIBR</name>